<dbReference type="EnsemblProtists" id="EKX36263">
    <property type="protein sequence ID" value="EKX36263"/>
    <property type="gene ID" value="GUITHDRAFT_117619"/>
</dbReference>
<evidence type="ECO:0000256" key="2">
    <source>
        <dbReference type="SAM" id="Phobius"/>
    </source>
</evidence>
<dbReference type="PaxDb" id="55529-EKX36263"/>
<protein>
    <submittedName>
        <fullName evidence="3 4">Uncharacterized protein</fullName>
    </submittedName>
</protein>
<organism evidence="3">
    <name type="scientific">Guillardia theta (strain CCMP2712)</name>
    <name type="common">Cryptophyte</name>
    <dbReference type="NCBI Taxonomy" id="905079"/>
    <lineage>
        <taxon>Eukaryota</taxon>
        <taxon>Cryptophyceae</taxon>
        <taxon>Pyrenomonadales</taxon>
        <taxon>Geminigeraceae</taxon>
        <taxon>Guillardia</taxon>
    </lineage>
</organism>
<dbReference type="RefSeq" id="XP_005823243.1">
    <property type="nucleotide sequence ID" value="XM_005823186.1"/>
</dbReference>
<dbReference type="HOGENOM" id="CLU_1201782_0_0_1"/>
<keyword evidence="2" id="KW-1133">Transmembrane helix</keyword>
<reference evidence="4" key="3">
    <citation type="submission" date="2016-03" db="UniProtKB">
        <authorList>
            <consortium name="EnsemblProtists"/>
        </authorList>
    </citation>
    <scope>IDENTIFICATION</scope>
</reference>
<gene>
    <name evidence="3" type="ORF">GUITHDRAFT_117619</name>
</gene>
<dbReference type="KEGG" id="gtt:GUITHDRAFT_117619"/>
<evidence type="ECO:0000313" key="4">
    <source>
        <dbReference type="EnsemblProtists" id="EKX36263"/>
    </source>
</evidence>
<proteinExistence type="predicted"/>
<reference evidence="5" key="2">
    <citation type="submission" date="2012-11" db="EMBL/GenBank/DDBJ databases">
        <authorList>
            <person name="Kuo A."/>
            <person name="Curtis B.A."/>
            <person name="Tanifuji G."/>
            <person name="Burki F."/>
            <person name="Gruber A."/>
            <person name="Irimia M."/>
            <person name="Maruyama S."/>
            <person name="Arias M.C."/>
            <person name="Ball S.G."/>
            <person name="Gile G.H."/>
            <person name="Hirakawa Y."/>
            <person name="Hopkins J.F."/>
            <person name="Rensing S.A."/>
            <person name="Schmutz J."/>
            <person name="Symeonidi A."/>
            <person name="Elias M."/>
            <person name="Eveleigh R.J."/>
            <person name="Herman E.K."/>
            <person name="Klute M.J."/>
            <person name="Nakayama T."/>
            <person name="Obornik M."/>
            <person name="Reyes-Prieto A."/>
            <person name="Armbrust E.V."/>
            <person name="Aves S.J."/>
            <person name="Beiko R.G."/>
            <person name="Coutinho P."/>
            <person name="Dacks J.B."/>
            <person name="Durnford D.G."/>
            <person name="Fast N.M."/>
            <person name="Green B.R."/>
            <person name="Grisdale C."/>
            <person name="Hempe F."/>
            <person name="Henrissat B."/>
            <person name="Hoppner M.P."/>
            <person name="Ishida K.-I."/>
            <person name="Kim E."/>
            <person name="Koreny L."/>
            <person name="Kroth P.G."/>
            <person name="Liu Y."/>
            <person name="Malik S.-B."/>
            <person name="Maier U.G."/>
            <person name="McRose D."/>
            <person name="Mock T."/>
            <person name="Neilson J.A."/>
            <person name="Onodera N.T."/>
            <person name="Poole A.M."/>
            <person name="Pritham E.J."/>
            <person name="Richards T.A."/>
            <person name="Rocap G."/>
            <person name="Roy S.W."/>
            <person name="Sarai C."/>
            <person name="Schaack S."/>
            <person name="Shirato S."/>
            <person name="Slamovits C.H."/>
            <person name="Spencer D.F."/>
            <person name="Suzuki S."/>
            <person name="Worden A.Z."/>
            <person name="Zauner S."/>
            <person name="Barry K."/>
            <person name="Bell C."/>
            <person name="Bharti A.K."/>
            <person name="Crow J.A."/>
            <person name="Grimwood J."/>
            <person name="Kramer R."/>
            <person name="Lindquist E."/>
            <person name="Lucas S."/>
            <person name="Salamov A."/>
            <person name="McFadden G.I."/>
            <person name="Lane C.E."/>
            <person name="Keeling P.J."/>
            <person name="Gray M.W."/>
            <person name="Grigoriev I.V."/>
            <person name="Archibald J.M."/>
        </authorList>
    </citation>
    <scope>NUCLEOTIDE SEQUENCE</scope>
    <source>
        <strain evidence="5">CCMP2712</strain>
    </source>
</reference>
<keyword evidence="2" id="KW-0472">Membrane</keyword>
<keyword evidence="5" id="KW-1185">Reference proteome</keyword>
<keyword evidence="2" id="KW-0812">Transmembrane</keyword>
<feature type="transmembrane region" description="Helical" evidence="2">
    <location>
        <begin position="38"/>
        <end position="57"/>
    </location>
</feature>
<sequence>MIYVGGSDAETGPVAPEDTWAEMKDSTDEIKGKGSSKLRVYLGMGAVAIAIIIYACVRAAHQRLHLKNIMTQPAIHWAQNYLIEQVAKWARTHPTKPGHDGMMLILKTDPEKYKPVVQNLVMRKLVHVRTCDVHNVCEANPVAEEIRAKVCPRGSPCPKDILSRIEDTASWAAKIATDGAFHGLLQEMQHPPPAPLKNFGPRGNEGAPPSRAASVPPPGGAWQTPGANNAW</sequence>
<accession>L1IJ39</accession>
<evidence type="ECO:0000256" key="1">
    <source>
        <dbReference type="SAM" id="MobiDB-lite"/>
    </source>
</evidence>
<evidence type="ECO:0000313" key="5">
    <source>
        <dbReference type="Proteomes" id="UP000011087"/>
    </source>
</evidence>
<dbReference type="EMBL" id="JH993077">
    <property type="protein sequence ID" value="EKX36263.1"/>
    <property type="molecule type" value="Genomic_DNA"/>
</dbReference>
<evidence type="ECO:0000313" key="3">
    <source>
        <dbReference type="EMBL" id="EKX36263.1"/>
    </source>
</evidence>
<dbReference type="AlphaFoldDB" id="L1IJ39"/>
<reference evidence="3 5" key="1">
    <citation type="journal article" date="2012" name="Nature">
        <title>Algal genomes reveal evolutionary mosaicism and the fate of nucleomorphs.</title>
        <authorList>
            <consortium name="DOE Joint Genome Institute"/>
            <person name="Curtis B.A."/>
            <person name="Tanifuji G."/>
            <person name="Burki F."/>
            <person name="Gruber A."/>
            <person name="Irimia M."/>
            <person name="Maruyama S."/>
            <person name="Arias M.C."/>
            <person name="Ball S.G."/>
            <person name="Gile G.H."/>
            <person name="Hirakawa Y."/>
            <person name="Hopkins J.F."/>
            <person name="Kuo A."/>
            <person name="Rensing S.A."/>
            <person name="Schmutz J."/>
            <person name="Symeonidi A."/>
            <person name="Elias M."/>
            <person name="Eveleigh R.J."/>
            <person name="Herman E.K."/>
            <person name="Klute M.J."/>
            <person name="Nakayama T."/>
            <person name="Obornik M."/>
            <person name="Reyes-Prieto A."/>
            <person name="Armbrust E.V."/>
            <person name="Aves S.J."/>
            <person name="Beiko R.G."/>
            <person name="Coutinho P."/>
            <person name="Dacks J.B."/>
            <person name="Durnford D.G."/>
            <person name="Fast N.M."/>
            <person name="Green B.R."/>
            <person name="Grisdale C.J."/>
            <person name="Hempel F."/>
            <person name="Henrissat B."/>
            <person name="Hoppner M.P."/>
            <person name="Ishida K."/>
            <person name="Kim E."/>
            <person name="Koreny L."/>
            <person name="Kroth P.G."/>
            <person name="Liu Y."/>
            <person name="Malik S.B."/>
            <person name="Maier U.G."/>
            <person name="McRose D."/>
            <person name="Mock T."/>
            <person name="Neilson J.A."/>
            <person name="Onodera N.T."/>
            <person name="Poole A.M."/>
            <person name="Pritham E.J."/>
            <person name="Richards T.A."/>
            <person name="Rocap G."/>
            <person name="Roy S.W."/>
            <person name="Sarai C."/>
            <person name="Schaack S."/>
            <person name="Shirato S."/>
            <person name="Slamovits C.H."/>
            <person name="Spencer D.F."/>
            <person name="Suzuki S."/>
            <person name="Worden A.Z."/>
            <person name="Zauner S."/>
            <person name="Barry K."/>
            <person name="Bell C."/>
            <person name="Bharti A.K."/>
            <person name="Crow J.A."/>
            <person name="Grimwood J."/>
            <person name="Kramer R."/>
            <person name="Lindquist E."/>
            <person name="Lucas S."/>
            <person name="Salamov A."/>
            <person name="McFadden G.I."/>
            <person name="Lane C.E."/>
            <person name="Keeling P.J."/>
            <person name="Gray M.W."/>
            <person name="Grigoriev I.V."/>
            <person name="Archibald J.M."/>
        </authorList>
    </citation>
    <scope>NUCLEOTIDE SEQUENCE</scope>
    <source>
        <strain evidence="3 5">CCMP2712</strain>
    </source>
</reference>
<dbReference type="Proteomes" id="UP000011087">
    <property type="component" value="Unassembled WGS sequence"/>
</dbReference>
<feature type="region of interest" description="Disordered" evidence="1">
    <location>
        <begin position="186"/>
        <end position="231"/>
    </location>
</feature>
<dbReference type="GeneID" id="17292980"/>
<name>L1IJ39_GUITC</name>